<keyword evidence="10" id="KW-1185">Reference proteome</keyword>
<dbReference type="GO" id="GO:0034220">
    <property type="term" value="P:monoatomic ion transmembrane transport"/>
    <property type="evidence" value="ECO:0007669"/>
    <property type="project" value="UniProtKB-KW"/>
</dbReference>
<sequence length="417" mass="46062">MNSTTIDIPTEGQTVLNQKKKFNFHTYVSSLLEKACMDDIKKVIHSIKLGIALVLVSLLYLLDPLFKQVGENAMWAIMTVVVVFEFYAGATLSKGLNRGAGTILGGGLGCLAAILADEFGATGNAIVVGTSVFLFGATATYLRMIPKIKRRYDYGAMIFILTFSLVVVSGVRADKVMALARERLSTIGMGFFVCLFTNLLIFPMWASDELHESTASKFGKLAGCIEGCLENYFKIIGENEKQPSANVGSCKSALYSKSTEESLANFAKWEPRHGKFGFHYPWEKYLRIGEALRDLSATIICLKGCVESPKQPSSTTRQELKEPCKIVGSKLVQILRELGESIIKMKRCHATILMLPKLQTLRMELSLLKSPKLEELDTGESIAIASFMFLLMEIVDKVEVLAKEVEELGKMANFSIK</sequence>
<dbReference type="InterPro" id="IPR020966">
    <property type="entry name" value="ALMT"/>
</dbReference>
<evidence type="ECO:0000256" key="7">
    <source>
        <dbReference type="ARBA" id="ARBA00023136"/>
    </source>
</evidence>
<keyword evidence="6" id="KW-0406">Ion transport</keyword>
<dbReference type="PANTHER" id="PTHR31086">
    <property type="entry name" value="ALUMINUM-ACTIVATED MALATE TRANSPORTER 10"/>
    <property type="match status" value="1"/>
</dbReference>
<keyword evidence="5" id="KW-1133">Transmembrane helix</keyword>
<dbReference type="AlphaFoldDB" id="A0A166HCG7"/>
<keyword evidence="7" id="KW-0472">Membrane</keyword>
<comment type="similarity">
    <text evidence="2">Belongs to the aromatic acid exporter (TC 2.A.85) family.</text>
</comment>
<evidence type="ECO:0000256" key="1">
    <source>
        <dbReference type="ARBA" id="ARBA00004141"/>
    </source>
</evidence>
<keyword evidence="4" id="KW-0812">Transmembrane</keyword>
<gene>
    <name evidence="9" type="ORF">DCAR_0102873</name>
</gene>
<evidence type="ECO:0000256" key="2">
    <source>
        <dbReference type="ARBA" id="ARBA00007079"/>
    </source>
</evidence>
<dbReference type="Gramene" id="KZN10084">
    <property type="protein sequence ID" value="KZN10084"/>
    <property type="gene ID" value="DCAR_002740"/>
</dbReference>
<evidence type="ECO:0000313" key="9">
    <source>
        <dbReference type="EMBL" id="WOG83696.1"/>
    </source>
</evidence>
<organism evidence="9 10">
    <name type="scientific">Daucus carota subsp. sativus</name>
    <name type="common">Carrot</name>
    <dbReference type="NCBI Taxonomy" id="79200"/>
    <lineage>
        <taxon>Eukaryota</taxon>
        <taxon>Viridiplantae</taxon>
        <taxon>Streptophyta</taxon>
        <taxon>Embryophyta</taxon>
        <taxon>Tracheophyta</taxon>
        <taxon>Spermatophyta</taxon>
        <taxon>Magnoliopsida</taxon>
        <taxon>eudicotyledons</taxon>
        <taxon>Gunneridae</taxon>
        <taxon>Pentapetalae</taxon>
        <taxon>asterids</taxon>
        <taxon>campanulids</taxon>
        <taxon>Apiales</taxon>
        <taxon>Apiaceae</taxon>
        <taxon>Apioideae</taxon>
        <taxon>Scandiceae</taxon>
        <taxon>Daucinae</taxon>
        <taxon>Daucus</taxon>
        <taxon>Daucus sect. Daucus</taxon>
    </lineage>
</organism>
<dbReference type="OrthoDB" id="68611at2759"/>
<protein>
    <submittedName>
        <fullName evidence="9">Uncharacterized protein</fullName>
    </submittedName>
</protein>
<dbReference type="OMA" id="VFPTWAS"/>
<evidence type="ECO:0000256" key="3">
    <source>
        <dbReference type="ARBA" id="ARBA00022448"/>
    </source>
</evidence>
<name>A0A166HCG7_DAUCS</name>
<evidence type="ECO:0000256" key="5">
    <source>
        <dbReference type="ARBA" id="ARBA00022989"/>
    </source>
</evidence>
<evidence type="ECO:0000256" key="8">
    <source>
        <dbReference type="ARBA" id="ARBA00023303"/>
    </source>
</evidence>
<keyword evidence="3" id="KW-0813">Transport</keyword>
<dbReference type="GO" id="GO:0015743">
    <property type="term" value="P:malate transport"/>
    <property type="evidence" value="ECO:0007669"/>
    <property type="project" value="InterPro"/>
</dbReference>
<dbReference type="Pfam" id="PF11744">
    <property type="entry name" value="ALMT"/>
    <property type="match status" value="1"/>
</dbReference>
<accession>A0A166HCG7</accession>
<dbReference type="Proteomes" id="UP000077755">
    <property type="component" value="Chromosome 1"/>
</dbReference>
<dbReference type="EMBL" id="CP093343">
    <property type="protein sequence ID" value="WOG83696.1"/>
    <property type="molecule type" value="Genomic_DNA"/>
</dbReference>
<evidence type="ECO:0000256" key="6">
    <source>
        <dbReference type="ARBA" id="ARBA00023065"/>
    </source>
</evidence>
<dbReference type="GO" id="GO:0016020">
    <property type="term" value="C:membrane"/>
    <property type="evidence" value="ECO:0007669"/>
    <property type="project" value="UniProtKB-SubCell"/>
</dbReference>
<evidence type="ECO:0000313" key="10">
    <source>
        <dbReference type="Proteomes" id="UP000077755"/>
    </source>
</evidence>
<evidence type="ECO:0000256" key="4">
    <source>
        <dbReference type="ARBA" id="ARBA00022692"/>
    </source>
</evidence>
<reference evidence="9" key="2">
    <citation type="submission" date="2022-03" db="EMBL/GenBank/DDBJ databases">
        <title>Draft title - Genomic analysis of global carrot germplasm unveils the trajectory of domestication and the origin of high carotenoid orange carrot.</title>
        <authorList>
            <person name="Iorizzo M."/>
            <person name="Ellison S."/>
            <person name="Senalik D."/>
            <person name="Macko-Podgorni A."/>
            <person name="Grzebelus D."/>
            <person name="Bostan H."/>
            <person name="Rolling W."/>
            <person name="Curaba J."/>
            <person name="Simon P."/>
        </authorList>
    </citation>
    <scope>NUCLEOTIDE SEQUENCE</scope>
    <source>
        <tissue evidence="9">Leaf</tissue>
    </source>
</reference>
<reference evidence="9" key="1">
    <citation type="journal article" date="2016" name="Nat. Genet.">
        <title>A high-quality carrot genome assembly provides new insights into carotenoid accumulation and asterid genome evolution.</title>
        <authorList>
            <person name="Iorizzo M."/>
            <person name="Ellison S."/>
            <person name="Senalik D."/>
            <person name="Zeng P."/>
            <person name="Satapoomin P."/>
            <person name="Huang J."/>
            <person name="Bowman M."/>
            <person name="Iovene M."/>
            <person name="Sanseverino W."/>
            <person name="Cavagnaro P."/>
            <person name="Yildiz M."/>
            <person name="Macko-Podgorni A."/>
            <person name="Moranska E."/>
            <person name="Grzebelus E."/>
            <person name="Grzebelus D."/>
            <person name="Ashrafi H."/>
            <person name="Zheng Z."/>
            <person name="Cheng S."/>
            <person name="Spooner D."/>
            <person name="Van Deynze A."/>
            <person name="Simon P."/>
        </authorList>
    </citation>
    <scope>NUCLEOTIDE SEQUENCE</scope>
    <source>
        <tissue evidence="9">Leaf</tissue>
    </source>
</reference>
<dbReference type="KEGG" id="dcr:108212363"/>
<comment type="subcellular location">
    <subcellularLocation>
        <location evidence="1">Membrane</location>
        <topology evidence="1">Multi-pass membrane protein</topology>
    </subcellularLocation>
</comment>
<keyword evidence="8" id="KW-0407">Ion channel</keyword>
<proteinExistence type="inferred from homology"/>